<feature type="compositionally biased region" description="Basic and acidic residues" evidence="7">
    <location>
        <begin position="205"/>
        <end position="218"/>
    </location>
</feature>
<evidence type="ECO:0000313" key="9">
    <source>
        <dbReference type="EMBL" id="KAF8820019.1"/>
    </source>
</evidence>
<dbReference type="Pfam" id="PF13181">
    <property type="entry name" value="TPR_8"/>
    <property type="match status" value="2"/>
</dbReference>
<gene>
    <name evidence="9" type="ORF">IE077_003678</name>
</gene>
<feature type="region of interest" description="Disordered" evidence="7">
    <location>
        <begin position="196"/>
        <end position="218"/>
    </location>
</feature>
<feature type="repeat" description="TPR" evidence="5">
    <location>
        <begin position="361"/>
        <end position="394"/>
    </location>
</feature>
<comment type="subcellular location">
    <subcellularLocation>
        <location evidence="1">Cytoplasm</location>
    </subcellularLocation>
</comment>
<dbReference type="InterPro" id="IPR041243">
    <property type="entry name" value="STI1/HOP_DP"/>
</dbReference>
<keyword evidence="6" id="KW-0175">Coiled coil</keyword>
<keyword evidence="4 5" id="KW-0802">TPR repeat</keyword>
<reference evidence="9 10" key="1">
    <citation type="journal article" date="2020" name="bioRxiv">
        <title>Metabolic contributions of an alphaproteobacterial endosymbiont in the apicomplexan Cardiosporidium cionae.</title>
        <authorList>
            <person name="Hunter E.S."/>
            <person name="Paight C.J."/>
            <person name="Lane C.E."/>
        </authorList>
    </citation>
    <scope>NUCLEOTIDE SEQUENCE [LARGE SCALE GENOMIC DNA]</scope>
    <source>
        <strain evidence="9">ESH_2018</strain>
    </source>
</reference>
<evidence type="ECO:0000313" key="10">
    <source>
        <dbReference type="Proteomes" id="UP000823046"/>
    </source>
</evidence>
<dbReference type="Proteomes" id="UP000823046">
    <property type="component" value="Unassembled WGS sequence"/>
</dbReference>
<dbReference type="PANTHER" id="PTHR22904">
    <property type="entry name" value="TPR REPEAT CONTAINING PROTEIN"/>
    <property type="match status" value="1"/>
</dbReference>
<dbReference type="SMART" id="SM00028">
    <property type="entry name" value="TPR"/>
    <property type="match status" value="9"/>
</dbReference>
<keyword evidence="10" id="KW-1185">Reference proteome</keyword>
<dbReference type="SUPFAM" id="SSF48452">
    <property type="entry name" value="TPR-like"/>
    <property type="match status" value="3"/>
</dbReference>
<dbReference type="InterPro" id="IPR011990">
    <property type="entry name" value="TPR-like_helical_dom_sf"/>
</dbReference>
<sequence length="547" mass="62808">MSNKVVAQEEKQKGNAAFEDKQFQTAVDHFTAAITADNSDHVLYSNRSAAYASLQEFSLALKDADECIRLQPNWAKGYSRKGVAEFHLGNKTGAREAFSAGLKIDPKNNMLLEGLKLVQNSEENARPDNSYMVEAIQLLIGNPKFEPYLSDQDFVRMLQNAIKEMKENPRSLQKWLSHPDKRLKEVLFSYLGVDLSSNESSTDAAPKEEKPEPKIEKDLLPHEKEANEFKEQGNSLYKKRCFDEALEAYDKAISTNPKEILFYYNKAAVYLERKEYDVCIKVCEEAISKRYEMSADFIKVAKIFNRMAICYDRMNDYENAIIMYEKSLMEDNNRRTRTELKALERKRELQMKEDYINPEIAETHREIANEFFYKADYPSAKKEYDEAIKRNPKDARLYSNRAAALMKLLEFPSALKDCDATLELDPKFVKAWSRKGTILMHLKDYNKAMQAFDSGLAVNPDSNECKLGKHQLLMKIKESSKSETIDETRLKRALDDPEIKEILSDPQFSLILKNISENPASISEYWKDPKIATGLQKLVTAGVVRMG</sequence>
<evidence type="ECO:0000256" key="1">
    <source>
        <dbReference type="ARBA" id="ARBA00004496"/>
    </source>
</evidence>
<name>A0ABQ7J7V1_9APIC</name>
<dbReference type="PROSITE" id="PS50005">
    <property type="entry name" value="TPR"/>
    <property type="match status" value="5"/>
</dbReference>
<evidence type="ECO:0000256" key="4">
    <source>
        <dbReference type="ARBA" id="ARBA00022803"/>
    </source>
</evidence>
<dbReference type="PANTHER" id="PTHR22904:SF523">
    <property type="entry name" value="STRESS-INDUCED-PHOSPHOPROTEIN 1"/>
    <property type="match status" value="1"/>
</dbReference>
<evidence type="ECO:0000259" key="8">
    <source>
        <dbReference type="SMART" id="SM00727"/>
    </source>
</evidence>
<dbReference type="InterPro" id="IPR006636">
    <property type="entry name" value="STI1_HS-bd"/>
</dbReference>
<dbReference type="Gene3D" id="1.25.40.10">
    <property type="entry name" value="Tetratricopeptide repeat domain"/>
    <property type="match status" value="3"/>
</dbReference>
<feature type="repeat" description="TPR" evidence="5">
    <location>
        <begin position="226"/>
        <end position="259"/>
    </location>
</feature>
<proteinExistence type="predicted"/>
<evidence type="ECO:0000256" key="2">
    <source>
        <dbReference type="ARBA" id="ARBA00022490"/>
    </source>
</evidence>
<keyword evidence="3" id="KW-0677">Repeat</keyword>
<evidence type="ECO:0000256" key="5">
    <source>
        <dbReference type="PROSITE-ProRule" id="PRU00339"/>
    </source>
</evidence>
<feature type="repeat" description="TPR" evidence="5">
    <location>
        <begin position="75"/>
        <end position="108"/>
    </location>
</feature>
<feature type="domain" description="STI1" evidence="8">
    <location>
        <begin position="496"/>
        <end position="535"/>
    </location>
</feature>
<feature type="repeat" description="TPR" evidence="5">
    <location>
        <begin position="301"/>
        <end position="334"/>
    </location>
</feature>
<feature type="domain" description="STI1" evidence="8">
    <location>
        <begin position="133"/>
        <end position="175"/>
    </location>
</feature>
<feature type="repeat" description="TPR" evidence="5">
    <location>
        <begin position="429"/>
        <end position="462"/>
    </location>
</feature>
<feature type="coiled-coil region" evidence="6">
    <location>
        <begin position="326"/>
        <end position="353"/>
    </location>
</feature>
<dbReference type="Pfam" id="PF13432">
    <property type="entry name" value="TPR_16"/>
    <property type="match status" value="3"/>
</dbReference>
<dbReference type="Gene3D" id="1.10.260.100">
    <property type="match status" value="2"/>
</dbReference>
<protein>
    <submittedName>
        <fullName evidence="9">Tetratricopeptide repeat domain containing protein</fullName>
    </submittedName>
</protein>
<evidence type="ECO:0000256" key="6">
    <source>
        <dbReference type="SAM" id="Coils"/>
    </source>
</evidence>
<dbReference type="SMART" id="SM00727">
    <property type="entry name" value="STI1"/>
    <property type="match status" value="2"/>
</dbReference>
<accession>A0ABQ7J7V1</accession>
<organism evidence="9 10">
    <name type="scientific">Cardiosporidium cionae</name>
    <dbReference type="NCBI Taxonomy" id="476202"/>
    <lineage>
        <taxon>Eukaryota</taxon>
        <taxon>Sar</taxon>
        <taxon>Alveolata</taxon>
        <taxon>Apicomplexa</taxon>
        <taxon>Aconoidasida</taxon>
        <taxon>Nephromycida</taxon>
        <taxon>Cardiosporidium</taxon>
    </lineage>
</organism>
<evidence type="ECO:0000256" key="3">
    <source>
        <dbReference type="ARBA" id="ARBA00022737"/>
    </source>
</evidence>
<keyword evidence="2" id="KW-0963">Cytoplasm</keyword>
<dbReference type="EMBL" id="JADAQX010000514">
    <property type="protein sequence ID" value="KAF8820019.1"/>
    <property type="molecule type" value="Genomic_DNA"/>
</dbReference>
<evidence type="ECO:0000256" key="7">
    <source>
        <dbReference type="SAM" id="MobiDB-lite"/>
    </source>
</evidence>
<dbReference type="Pfam" id="PF17830">
    <property type="entry name" value="STI1-HOP_DP"/>
    <property type="match status" value="1"/>
</dbReference>
<dbReference type="InterPro" id="IPR019734">
    <property type="entry name" value="TPR_rpt"/>
</dbReference>
<comment type="caution">
    <text evidence="9">The sequence shown here is derived from an EMBL/GenBank/DDBJ whole genome shotgun (WGS) entry which is preliminary data.</text>
</comment>